<dbReference type="Proteomes" id="UP000185426">
    <property type="component" value="Chromosome"/>
</dbReference>
<name>A0A1L6ZHI9_BACIA</name>
<protein>
    <submittedName>
        <fullName evidence="1">Uncharacterized protein</fullName>
    </submittedName>
</protein>
<evidence type="ECO:0000313" key="2">
    <source>
        <dbReference type="Proteomes" id="UP000185426"/>
    </source>
</evidence>
<reference evidence="1 2" key="1">
    <citation type="submission" date="2016-05" db="EMBL/GenBank/DDBJ databases">
        <title>Complete Genome and Methylome Analysis of Psychrotrophic Bacterial Isolates from Antarctic Lake Untersee.</title>
        <authorList>
            <person name="Fomenkov A."/>
            <person name="Akimov V.N."/>
            <person name="Vasilyeva L.V."/>
            <person name="Andersen D."/>
            <person name="Vincze T."/>
            <person name="Roberts R.J."/>
        </authorList>
    </citation>
    <scope>NUCLEOTIDE SEQUENCE [LARGE SCALE GENOMIC DNA]</scope>
    <source>
        <strain evidence="1 2">U14-5</strain>
    </source>
</reference>
<dbReference type="EMBL" id="CP015607">
    <property type="protein sequence ID" value="APT45981.1"/>
    <property type="molecule type" value="Genomic_DNA"/>
</dbReference>
<gene>
    <name evidence="1" type="ORF">BSA145_08785</name>
</gene>
<dbReference type="AlphaFoldDB" id="A0A1L6ZHI9"/>
<organism evidence="1 2">
    <name type="scientific">Bacillus safensis</name>
    <dbReference type="NCBI Taxonomy" id="561879"/>
    <lineage>
        <taxon>Bacteria</taxon>
        <taxon>Bacillati</taxon>
        <taxon>Bacillota</taxon>
        <taxon>Bacilli</taxon>
        <taxon>Bacillales</taxon>
        <taxon>Bacillaceae</taxon>
        <taxon>Bacillus</taxon>
    </lineage>
</organism>
<evidence type="ECO:0000313" key="1">
    <source>
        <dbReference type="EMBL" id="APT45981.1"/>
    </source>
</evidence>
<proteinExistence type="predicted"/>
<sequence length="95" mass="10860">MLELVQNIPGKDKAKCGLDAIKLWMQMQKNPPESVVQSRLDKIMNEKSSLVRGFICGTGHEFWVMWSWPTPPLSCPLCGDKNIRRTWTGSVERDI</sequence>
<accession>A0A1L6ZHI9</accession>